<dbReference type="AlphaFoldDB" id="J7RGK2"/>
<dbReference type="InParanoid" id="J7RGK2"/>
<dbReference type="Proteomes" id="UP000006352">
    <property type="component" value="Unassembled WGS sequence"/>
</dbReference>
<feature type="compositionally biased region" description="Basic residues" evidence="1">
    <location>
        <begin position="1"/>
        <end position="11"/>
    </location>
</feature>
<dbReference type="PROSITE" id="PS51061">
    <property type="entry name" value="R3H"/>
    <property type="match status" value="1"/>
</dbReference>
<dbReference type="RefSeq" id="XP_012177475.1">
    <property type="nucleotide sequence ID" value="XM_012322085.1"/>
</dbReference>
<dbReference type="EMBL" id="HE796871">
    <property type="protein sequence ID" value="CCL98192.1"/>
    <property type="molecule type" value="Genomic_DNA"/>
</dbReference>
<feature type="region of interest" description="Disordered" evidence="1">
    <location>
        <begin position="513"/>
        <end position="606"/>
    </location>
</feature>
<evidence type="ECO:0000313" key="5">
    <source>
        <dbReference type="Proteomes" id="UP000006352"/>
    </source>
</evidence>
<accession>J7RGK2</accession>
<keyword evidence="5" id="KW-1185">Reference proteome</keyword>
<evidence type="ECO:0000313" key="4">
    <source>
        <dbReference type="EMBL" id="CCL98192.1"/>
    </source>
</evidence>
<dbReference type="InterPro" id="IPR001374">
    <property type="entry name" value="R3H_dom"/>
</dbReference>
<dbReference type="InterPro" id="IPR036867">
    <property type="entry name" value="R3H_dom_sf"/>
</dbReference>
<reference evidence="4 5" key="1">
    <citation type="journal article" date="2012" name="Appl. Environ. Microbiol.">
        <title>Short-read sequencing for genomic analysis of the brown rot fungus Fibroporia radiculosa.</title>
        <authorList>
            <person name="Tang J.D."/>
            <person name="Perkins A.D."/>
            <person name="Sonstegard T.S."/>
            <person name="Schroeder S.G."/>
            <person name="Burgess S.C."/>
            <person name="Diehl S.V."/>
        </authorList>
    </citation>
    <scope>NUCLEOTIDE SEQUENCE [LARGE SCALE GENOMIC DNA]</scope>
    <source>
        <strain evidence="4 5">TFFH 294</strain>
    </source>
</reference>
<feature type="compositionally biased region" description="Acidic residues" evidence="1">
    <location>
        <begin position="528"/>
        <end position="544"/>
    </location>
</feature>
<evidence type="ECO:0008006" key="6">
    <source>
        <dbReference type="Google" id="ProtNLM"/>
    </source>
</evidence>
<dbReference type="GO" id="GO:0003676">
    <property type="term" value="F:nucleic acid binding"/>
    <property type="evidence" value="ECO:0007669"/>
    <property type="project" value="UniProtKB-UniRule"/>
</dbReference>
<dbReference type="GeneID" id="24093103"/>
<dbReference type="STRING" id="599839.J7RGK2"/>
<feature type="domain" description="R3H" evidence="3">
    <location>
        <begin position="739"/>
        <end position="803"/>
    </location>
</feature>
<organism evidence="4 5">
    <name type="scientific">Fibroporia radiculosa</name>
    <dbReference type="NCBI Taxonomy" id="599839"/>
    <lineage>
        <taxon>Eukaryota</taxon>
        <taxon>Fungi</taxon>
        <taxon>Dikarya</taxon>
        <taxon>Basidiomycota</taxon>
        <taxon>Agaricomycotina</taxon>
        <taxon>Agaricomycetes</taxon>
        <taxon>Polyporales</taxon>
        <taxon>Fibroporiaceae</taxon>
        <taxon>Fibroporia</taxon>
    </lineage>
</organism>
<dbReference type="Pfam" id="PF01424">
    <property type="entry name" value="R3H"/>
    <property type="match status" value="1"/>
</dbReference>
<evidence type="ECO:0000259" key="2">
    <source>
        <dbReference type="PROSITE" id="PS50174"/>
    </source>
</evidence>
<dbReference type="SUPFAM" id="SSF82708">
    <property type="entry name" value="R3H domain"/>
    <property type="match status" value="1"/>
</dbReference>
<evidence type="ECO:0000259" key="3">
    <source>
        <dbReference type="PROSITE" id="PS51061"/>
    </source>
</evidence>
<dbReference type="InterPro" id="IPR051189">
    <property type="entry name" value="Splicing_assoc_domain"/>
</dbReference>
<feature type="compositionally biased region" description="Basic residues" evidence="1">
    <location>
        <begin position="400"/>
        <end position="413"/>
    </location>
</feature>
<protein>
    <recommendedName>
        <fullName evidence="6">Protein SQS1</fullName>
    </recommendedName>
</protein>
<feature type="compositionally biased region" description="Gly residues" evidence="1">
    <location>
        <begin position="44"/>
        <end position="54"/>
    </location>
</feature>
<name>J7RGK2_9APHY</name>
<dbReference type="PROSITE" id="PS50174">
    <property type="entry name" value="G_PATCH"/>
    <property type="match status" value="1"/>
</dbReference>
<feature type="compositionally biased region" description="Basic and acidic residues" evidence="1">
    <location>
        <begin position="427"/>
        <end position="446"/>
    </location>
</feature>
<dbReference type="Gene3D" id="3.30.1370.50">
    <property type="entry name" value="R3H-like domain"/>
    <property type="match status" value="1"/>
</dbReference>
<feature type="compositionally biased region" description="Low complexity" evidence="1">
    <location>
        <begin position="21"/>
        <end position="30"/>
    </location>
</feature>
<dbReference type="HOGENOM" id="CLU_011306_0_0_1"/>
<feature type="region of interest" description="Disordered" evidence="1">
    <location>
        <begin position="375"/>
        <end position="458"/>
    </location>
</feature>
<dbReference type="SMART" id="SM00443">
    <property type="entry name" value="G_patch"/>
    <property type="match status" value="1"/>
</dbReference>
<feature type="compositionally biased region" description="Acidic residues" evidence="1">
    <location>
        <begin position="554"/>
        <end position="571"/>
    </location>
</feature>
<dbReference type="SMART" id="SM00393">
    <property type="entry name" value="R3H"/>
    <property type="match status" value="1"/>
</dbReference>
<dbReference type="PANTHER" id="PTHR14195">
    <property type="entry name" value="G PATCH DOMAIN CONTAINING PROTEIN 2"/>
    <property type="match status" value="1"/>
</dbReference>
<sequence>MPRGNHNHGGRGGRGGRGSHARGSPYRGPWRGNGRGGRGRGKGGRGGGGGSGGGHMDEFDFPIQQWPADQPPTPGYETPRGRGRARGRGIPNVFTIHLRGSESPRGQGRGRGDIRNASPRGNSRGGGRGAGYLNSKLRVDAPLSKLLFEDRPLLKPIVFVRSVHTATLFQSEDDILQPVSESAADNEESHVPTADQVTRIFSGVPEREALSSSSEDEEALEEIDFKDIGRLQAEVDAAAALVQTGGPSVKAADTTIVEEKFTGFYIDTTPSGPNPHPTDDRIPVGRTTGVLGEQLQDDEEVIVYVAPHPRIKASQPQEVQSQLEVGVVREIPKTSFLTDVGVEFAEGARVFGREESTPETIPSSVLPPPAFESVSFSFDPTPRRQQTRRAFPVGGGPRSLLRRSKKARRKSARHFGSYGAMLSEAHLQQEAREKDPRESEQRRGDSDINWGDSDTDAGVTQDAVDEISSGMGAMDLDGEVSLEAMKSFVTSMGAEGSRHVTMDDIADIARMHAEDVEEEKGINGTDGDSSESEEEDKEVEQVIDEQERALIGDREDDSAEEGSSEEYSDDETTPKTAFKTKLEKIRAQPKGKQKVKPLEESSDEAMSVQMVWDDEDEDMDDDEFFDEIEACSEMLEEHAAILTGRDRRIKKQLFRAISEGLDSMVQPAPRKKDKYIPSELQEQWNKDRAKKAENKRRRAEDRLALAMDPIAVHKGGKKGRKAMLAAAKLDSSEDMPNRITNFVSLEQQIRRFIFDLGGKSTMALPPANKETRKKIHELANAFNLKSESKGKGNNRYTTLIKTTRTGTRINENKIKTILRVYAPSWDTPGREGYSKKGVSLAKHQEGEEVGKMAPKIGETNIGFKMLAAMGWSEGNRIGLSGGLDAPLTAIMKKTKLGLGAALP</sequence>
<evidence type="ECO:0000256" key="1">
    <source>
        <dbReference type="SAM" id="MobiDB-lite"/>
    </source>
</evidence>
<feature type="domain" description="G-patch" evidence="2">
    <location>
        <begin position="858"/>
        <end position="903"/>
    </location>
</feature>
<feature type="region of interest" description="Disordered" evidence="1">
    <location>
        <begin position="180"/>
        <end position="200"/>
    </location>
</feature>
<gene>
    <name evidence="4" type="ORF">FIBRA_00186</name>
</gene>
<proteinExistence type="predicted"/>
<feature type="region of interest" description="Disordered" evidence="1">
    <location>
        <begin position="1"/>
        <end position="133"/>
    </location>
</feature>
<dbReference type="InterPro" id="IPR000467">
    <property type="entry name" value="G_patch_dom"/>
</dbReference>
<dbReference type="OrthoDB" id="21470at2759"/>